<dbReference type="NCBIfam" id="NF011660">
    <property type="entry name" value="PRK15080.1"/>
    <property type="match status" value="1"/>
</dbReference>
<dbReference type="InterPro" id="IPR050696">
    <property type="entry name" value="FtsA/MreB"/>
</dbReference>
<dbReference type="InterPro" id="IPR043129">
    <property type="entry name" value="ATPase_NBD"/>
</dbReference>
<dbReference type="SUPFAM" id="SSF53067">
    <property type="entry name" value="Actin-like ATPase domain"/>
    <property type="match status" value="2"/>
</dbReference>
<keyword evidence="9" id="KW-1185">Reference proteome</keyword>
<sequence length="290" mass="31649">MFSSRREGMSKGNLTFEYCDNMVQKFEEVIKKPILNESSVYYTGVDLGTACVVLAVLDENYEPVAGAFRYADVVRDGMIVDYIGAVKIVRELKEEIEEKLNTELIYAAAAIPPGTDELDSGAIKNVVQAAGFELTRILDEPTAANALLKIENGAVVDIGGGTTGISILKDGKVVYVVDEATGGTHFSLVISGAYGMSFKEADKFKRDSKNHKEILPILKPVIEKVSSIINNYIKNHDVCEISLVGGTCCLTGIEEIIEKQTKIYTHKPKNPMFVTPLGIALSCTQDIIEE</sequence>
<evidence type="ECO:0000256" key="7">
    <source>
        <dbReference type="ARBA" id="ARBA00033103"/>
    </source>
</evidence>
<dbReference type="HOGENOM" id="CLU_088869_0_0_9"/>
<dbReference type="STRING" id="212717.CTC_01444"/>
<organism evidence="8 9">
    <name type="scientific">Clostridium tetani (strain Massachusetts / E88)</name>
    <dbReference type="NCBI Taxonomy" id="212717"/>
    <lineage>
        <taxon>Bacteria</taxon>
        <taxon>Bacillati</taxon>
        <taxon>Bacillota</taxon>
        <taxon>Clostridia</taxon>
        <taxon>Eubacteriales</taxon>
        <taxon>Clostridiaceae</taxon>
        <taxon>Clostridium</taxon>
    </lineage>
</organism>
<dbReference type="PANTHER" id="PTHR32432:SF3">
    <property type="entry name" value="ETHANOLAMINE UTILIZATION PROTEIN EUTJ"/>
    <property type="match status" value="1"/>
</dbReference>
<dbReference type="KEGG" id="ctc:CTC_01444"/>
<dbReference type="InterPro" id="IPR005883">
    <property type="entry name" value="PilM"/>
</dbReference>
<reference evidence="8 9" key="1">
    <citation type="journal article" date="2003" name="Proc. Natl. Acad. Sci. U.S.A.">
        <title>The genome sequence of Clostridium tetani, the causative agent of tetanus disease.</title>
        <authorList>
            <person name="Brueggemann H."/>
            <person name="Baumer S."/>
            <person name="Fricke W.F."/>
            <person name="Wiezer A."/>
            <person name="Liesegang H."/>
            <person name="Decker I."/>
            <person name="Herzberg C."/>
            <person name="Martinez-Arias R."/>
            <person name="Merkl R."/>
            <person name="Henne A."/>
            <person name="Gottschalk G."/>
        </authorList>
    </citation>
    <scope>NUCLEOTIDE SEQUENCE [LARGE SCALE GENOMIC DNA]</scope>
    <source>
        <strain evidence="9">Massachusetts / E88</strain>
    </source>
</reference>
<proteinExistence type="inferred from homology"/>
<name>Q894U0_CLOTE</name>
<evidence type="ECO:0000313" key="9">
    <source>
        <dbReference type="Proteomes" id="UP000001412"/>
    </source>
</evidence>
<dbReference type="PANTHER" id="PTHR32432">
    <property type="entry name" value="CELL DIVISION PROTEIN FTSA-RELATED"/>
    <property type="match status" value="1"/>
</dbReference>
<dbReference type="CDD" id="cd24047">
    <property type="entry name" value="ASKHA_NBD_EutJ"/>
    <property type="match status" value="1"/>
</dbReference>
<dbReference type="Gene3D" id="3.30.420.40">
    <property type="match status" value="2"/>
</dbReference>
<evidence type="ECO:0000256" key="5">
    <source>
        <dbReference type="ARBA" id="ARBA00030019"/>
    </source>
</evidence>
<dbReference type="NCBIfam" id="TIGR02529">
    <property type="entry name" value="EutJ"/>
    <property type="match status" value="1"/>
</dbReference>
<dbReference type="EMBL" id="AE015927">
    <property type="protein sequence ID" value="AAO36002.1"/>
    <property type="molecule type" value="Genomic_DNA"/>
</dbReference>
<dbReference type="InterPro" id="IPR018181">
    <property type="entry name" value="Heat_shock_70_CS"/>
</dbReference>
<evidence type="ECO:0000313" key="8">
    <source>
        <dbReference type="EMBL" id="AAO36002.1"/>
    </source>
</evidence>
<protein>
    <recommendedName>
        <fullName evidence="2">Chaperone protein DnaK</fullName>
    </recommendedName>
    <alternativeName>
        <fullName evidence="3">Chaperone protein dnaK</fullName>
    </alternativeName>
    <alternativeName>
        <fullName evidence="7">HSP70</fullName>
    </alternativeName>
    <alternativeName>
        <fullName evidence="6">Heat shock 70 kDa protein</fullName>
    </alternativeName>
    <alternativeName>
        <fullName evidence="5">Heat shock protein 70</fullName>
    </alternativeName>
</protein>
<dbReference type="AlphaFoldDB" id="Q894U0"/>
<evidence type="ECO:0000256" key="1">
    <source>
        <dbReference type="ARBA" id="ARBA00007381"/>
    </source>
</evidence>
<dbReference type="Proteomes" id="UP000001412">
    <property type="component" value="Chromosome"/>
</dbReference>
<gene>
    <name evidence="8" type="primary">eutJ</name>
    <name evidence="8" type="ordered locus">CTC_01444</name>
</gene>
<evidence type="ECO:0000256" key="3">
    <source>
        <dbReference type="ARBA" id="ARBA00017249"/>
    </source>
</evidence>
<evidence type="ECO:0000256" key="6">
    <source>
        <dbReference type="ARBA" id="ARBA00030945"/>
    </source>
</evidence>
<comment type="similarity">
    <text evidence="1">Belongs to the heat shock protein 70 family.</text>
</comment>
<evidence type="ECO:0000256" key="2">
    <source>
        <dbReference type="ARBA" id="ARBA00014415"/>
    </source>
</evidence>
<accession>Q894U0</accession>
<dbReference type="InterPro" id="IPR013366">
    <property type="entry name" value="EutJ"/>
</dbReference>
<dbReference type="Pfam" id="PF11104">
    <property type="entry name" value="PilM_2"/>
    <property type="match status" value="1"/>
</dbReference>
<dbReference type="PROSITE" id="PS00329">
    <property type="entry name" value="HSP70_2"/>
    <property type="match status" value="1"/>
</dbReference>
<evidence type="ECO:0000256" key="4">
    <source>
        <dbReference type="ARBA" id="ARBA00023016"/>
    </source>
</evidence>
<keyword evidence="4" id="KW-0346">Stress response</keyword>